<feature type="transmembrane region" description="Helical" evidence="2">
    <location>
        <begin position="133"/>
        <end position="151"/>
    </location>
</feature>
<dbReference type="Proteomes" id="UP000004322">
    <property type="component" value="Unassembled WGS sequence"/>
</dbReference>
<evidence type="ECO:0000313" key="5">
    <source>
        <dbReference type="Proteomes" id="UP000004322"/>
    </source>
</evidence>
<dbReference type="PANTHER" id="PTHR36435">
    <property type="entry name" value="SLR1288 PROTEIN"/>
    <property type="match status" value="1"/>
</dbReference>
<dbReference type="InterPro" id="IPR003675">
    <property type="entry name" value="Rce1/LyrA-like_dom"/>
</dbReference>
<reference evidence="4" key="1">
    <citation type="submission" date="2011-07" db="EMBL/GenBank/DDBJ databases">
        <authorList>
            <person name="Stanhope M.J."/>
            <person name="Durkin A.S."/>
            <person name="Hostetler J."/>
            <person name="Kim M."/>
            <person name="Radune D."/>
            <person name="Singh I."/>
            <person name="Town C.D."/>
        </authorList>
    </citation>
    <scope>NUCLEOTIDE SEQUENCE [LARGE SCALE GENOMIC DNA]</scope>
    <source>
        <strain evidence="4">HS-6</strain>
    </source>
</reference>
<dbReference type="eggNOG" id="COG1266">
    <property type="taxonomic scope" value="Bacteria"/>
</dbReference>
<dbReference type="Pfam" id="PF02517">
    <property type="entry name" value="Rce1-like"/>
    <property type="match status" value="1"/>
</dbReference>
<feature type="transmembrane region" description="Helical" evidence="2">
    <location>
        <begin position="187"/>
        <end position="205"/>
    </location>
</feature>
<evidence type="ECO:0000259" key="3">
    <source>
        <dbReference type="Pfam" id="PF02517"/>
    </source>
</evidence>
<dbReference type="InterPro" id="IPR052710">
    <property type="entry name" value="CAAX_protease"/>
</dbReference>
<feature type="transmembrane region" description="Helical" evidence="2">
    <location>
        <begin position="88"/>
        <end position="113"/>
    </location>
</feature>
<dbReference type="AlphaFoldDB" id="G5JND9"/>
<feature type="transmembrane region" description="Helical" evidence="2">
    <location>
        <begin position="212"/>
        <end position="232"/>
    </location>
</feature>
<dbReference type="EMBL" id="AEUV02000002">
    <property type="protein sequence ID" value="EHI74247.1"/>
    <property type="molecule type" value="Genomic_DNA"/>
</dbReference>
<dbReference type="PANTHER" id="PTHR36435:SF1">
    <property type="entry name" value="CAAX AMINO TERMINAL PROTEASE FAMILY PROTEIN"/>
    <property type="match status" value="1"/>
</dbReference>
<comment type="caution">
    <text evidence="4">The sequence shown here is derived from an EMBL/GenBank/DDBJ whole genome shotgun (WGS) entry which is preliminary data.</text>
</comment>
<organism evidence="4 5">
    <name type="scientific">Streptococcus criceti HS-6</name>
    <dbReference type="NCBI Taxonomy" id="873449"/>
    <lineage>
        <taxon>Bacteria</taxon>
        <taxon>Bacillati</taxon>
        <taxon>Bacillota</taxon>
        <taxon>Bacilli</taxon>
        <taxon>Lactobacillales</taxon>
        <taxon>Streptococcaceae</taxon>
        <taxon>Streptococcus</taxon>
    </lineage>
</organism>
<dbReference type="OrthoDB" id="8607342at2"/>
<feature type="domain" description="CAAX prenyl protease 2/Lysostaphin resistance protein A-like" evidence="3">
    <location>
        <begin position="136"/>
        <end position="223"/>
    </location>
</feature>
<feature type="transmembrane region" description="Helical" evidence="2">
    <location>
        <begin position="55"/>
        <end position="76"/>
    </location>
</feature>
<dbReference type="RefSeq" id="WP_004227182.1">
    <property type="nucleotide sequence ID" value="NZ_AEUV02000002.1"/>
</dbReference>
<evidence type="ECO:0000256" key="2">
    <source>
        <dbReference type="SAM" id="Phobius"/>
    </source>
</evidence>
<keyword evidence="5" id="KW-1185">Reference proteome</keyword>
<proteinExistence type="inferred from homology"/>
<accession>G5JND9</accession>
<gene>
    <name evidence="4" type="ORF">STRCR_0176</name>
</gene>
<evidence type="ECO:0000256" key="1">
    <source>
        <dbReference type="ARBA" id="ARBA00009067"/>
    </source>
</evidence>
<comment type="similarity">
    <text evidence="1">Belongs to the UPF0177 family.</text>
</comment>
<name>G5JND9_STRCG</name>
<dbReference type="STRING" id="873449.STRCR_0176"/>
<dbReference type="GO" id="GO:0080120">
    <property type="term" value="P:CAAX-box protein maturation"/>
    <property type="evidence" value="ECO:0007669"/>
    <property type="project" value="UniProtKB-ARBA"/>
</dbReference>
<evidence type="ECO:0000313" key="4">
    <source>
        <dbReference type="EMBL" id="EHI74247.1"/>
    </source>
</evidence>
<keyword evidence="2" id="KW-0812">Transmembrane</keyword>
<feature type="transmembrane region" description="Helical" evidence="2">
    <location>
        <begin position="163"/>
        <end position="181"/>
    </location>
</feature>
<sequence>MKIFLEKLKWIGLALGLFLAEQAGVFVISFAAVVKTIAKYGRQADSNHLLPAGPVGVGLAVLVELGALALAVWLLYRWNFIKKKGLNWKILVFGLILSYALVLGIEQVASFVMQLEDKTNTSNQQAVESMLSYVPAFFMIIAVAITAPVIEELIFRGFIQQKLFRNPWLGYLFGSLAFGLAHTPDSWGAALAYIGMGAVIGFFAFKYKRLEYGIALHILNNFISVLIMYQMISLPW</sequence>
<keyword evidence="2" id="KW-1133">Transmembrane helix</keyword>
<dbReference type="GO" id="GO:0004175">
    <property type="term" value="F:endopeptidase activity"/>
    <property type="evidence" value="ECO:0007669"/>
    <property type="project" value="UniProtKB-ARBA"/>
</dbReference>
<keyword evidence="2" id="KW-0472">Membrane</keyword>
<protein>
    <submittedName>
        <fullName evidence="4">Membrane protein</fullName>
    </submittedName>
</protein>